<dbReference type="Proteomes" id="UP000255326">
    <property type="component" value="Unassembled WGS sequence"/>
</dbReference>
<dbReference type="GO" id="GO:0006508">
    <property type="term" value="P:proteolysis"/>
    <property type="evidence" value="ECO:0007669"/>
    <property type="project" value="UniProtKB-KW"/>
</dbReference>
<keyword evidence="2" id="KW-0645">Protease</keyword>
<dbReference type="GO" id="GO:0008236">
    <property type="term" value="F:serine-type peptidase activity"/>
    <property type="evidence" value="ECO:0007669"/>
    <property type="project" value="UniProtKB-KW"/>
</dbReference>
<gene>
    <name evidence="5" type="ORF">DFR59_11095</name>
</gene>
<dbReference type="Pfam" id="PF03575">
    <property type="entry name" value="Peptidase_S51"/>
    <property type="match status" value="1"/>
</dbReference>
<dbReference type="EMBL" id="QQAY01000010">
    <property type="protein sequence ID" value="RDI41091.1"/>
    <property type="molecule type" value="Genomic_DNA"/>
</dbReference>
<evidence type="ECO:0000256" key="1">
    <source>
        <dbReference type="ARBA" id="ARBA00006534"/>
    </source>
</evidence>
<keyword evidence="6" id="KW-1185">Reference proteome</keyword>
<sequence>MKTHYYLGWFTNLFPESLGRVLQEDITDRKSIVMISSNPSIYEHEGAAEKSWLDHAGIMFDEYHLINYRVQKEDAQILIQNASVIFLLGGDPLNQNSFLMEYELSDFIKASSAVVIGASAGAINMSAKWLCSKKLGFEVETSSIYKGVGLDDFSILSHFDLENNIALVQGELSHLSEEIKIYASNKDCAVRIKGDKTDIFGNVYLISNSNIQRLDETIVGVNG</sequence>
<evidence type="ECO:0000256" key="2">
    <source>
        <dbReference type="ARBA" id="ARBA00022670"/>
    </source>
</evidence>
<comment type="similarity">
    <text evidence="1">Belongs to the peptidase S51 family.</text>
</comment>
<name>A0A370GBJ4_9BACI</name>
<dbReference type="OrthoDB" id="2731504at2"/>
<evidence type="ECO:0000256" key="3">
    <source>
        <dbReference type="ARBA" id="ARBA00022801"/>
    </source>
</evidence>
<keyword evidence="3" id="KW-0378">Hydrolase</keyword>
<organism evidence="5 6">
    <name type="scientific">Falsibacillus pallidus</name>
    <dbReference type="NCBI Taxonomy" id="493781"/>
    <lineage>
        <taxon>Bacteria</taxon>
        <taxon>Bacillati</taxon>
        <taxon>Bacillota</taxon>
        <taxon>Bacilli</taxon>
        <taxon>Bacillales</taxon>
        <taxon>Bacillaceae</taxon>
        <taxon>Falsibacillus</taxon>
    </lineage>
</organism>
<dbReference type="InterPro" id="IPR005320">
    <property type="entry name" value="Peptidase_S51"/>
</dbReference>
<dbReference type="RefSeq" id="WP_114746372.1">
    <property type="nucleotide sequence ID" value="NZ_QQAY01000010.1"/>
</dbReference>
<evidence type="ECO:0000256" key="4">
    <source>
        <dbReference type="ARBA" id="ARBA00022825"/>
    </source>
</evidence>
<protein>
    <submittedName>
        <fullName evidence="5">Cyanophycinase</fullName>
    </submittedName>
</protein>
<dbReference type="AlphaFoldDB" id="A0A370GBJ4"/>
<evidence type="ECO:0000313" key="5">
    <source>
        <dbReference type="EMBL" id="RDI41091.1"/>
    </source>
</evidence>
<comment type="caution">
    <text evidence="5">The sequence shown here is derived from an EMBL/GenBank/DDBJ whole genome shotgun (WGS) entry which is preliminary data.</text>
</comment>
<keyword evidence="4" id="KW-0720">Serine protease</keyword>
<proteinExistence type="inferred from homology"/>
<dbReference type="Gene3D" id="3.40.50.880">
    <property type="match status" value="1"/>
</dbReference>
<reference evidence="5 6" key="1">
    <citation type="submission" date="2018-07" db="EMBL/GenBank/DDBJ databases">
        <title>Genomic Encyclopedia of Type Strains, Phase IV (KMG-IV): sequencing the most valuable type-strain genomes for metagenomic binning, comparative biology and taxonomic classification.</title>
        <authorList>
            <person name="Goeker M."/>
        </authorList>
    </citation>
    <scope>NUCLEOTIDE SEQUENCE [LARGE SCALE GENOMIC DNA]</scope>
    <source>
        <strain evidence="5 6">DSM 25281</strain>
    </source>
</reference>
<dbReference type="SUPFAM" id="SSF52317">
    <property type="entry name" value="Class I glutamine amidotransferase-like"/>
    <property type="match status" value="1"/>
</dbReference>
<dbReference type="InterPro" id="IPR029062">
    <property type="entry name" value="Class_I_gatase-like"/>
</dbReference>
<accession>A0A370GBJ4</accession>
<evidence type="ECO:0000313" key="6">
    <source>
        <dbReference type="Proteomes" id="UP000255326"/>
    </source>
</evidence>